<dbReference type="EC" id="1.6.5.3" evidence="2"/>
<keyword evidence="1" id="KW-1133">Transmembrane helix</keyword>
<feature type="transmembrane region" description="Helical" evidence="1">
    <location>
        <begin position="54"/>
        <end position="78"/>
    </location>
</feature>
<dbReference type="EMBL" id="FPKX01000005">
    <property type="protein sequence ID" value="SFZ97405.1"/>
    <property type="molecule type" value="Genomic_DNA"/>
</dbReference>
<dbReference type="Pfam" id="PF00499">
    <property type="entry name" value="Oxidored_q3"/>
    <property type="match status" value="1"/>
</dbReference>
<dbReference type="PANTHER" id="PTHR33269">
    <property type="entry name" value="NADH-UBIQUINONE OXIDOREDUCTASE CHAIN 6"/>
    <property type="match status" value="1"/>
</dbReference>
<keyword evidence="1" id="KW-0472">Membrane</keyword>
<feature type="transmembrane region" description="Helical" evidence="1">
    <location>
        <begin position="137"/>
        <end position="158"/>
    </location>
</feature>
<keyword evidence="2" id="KW-0560">Oxidoreductase</keyword>
<dbReference type="GO" id="GO:0016491">
    <property type="term" value="F:oxidoreductase activity"/>
    <property type="evidence" value="ECO:0007669"/>
    <property type="project" value="UniProtKB-KW"/>
</dbReference>
<name>A0A1W1EBJ5_9ZZZZ</name>
<sequence length="176" mass="19247">MLEISIFGILAAFTLGGSIAMISNKQPVFSAFGFLVAMIGLAGMFALLNSQFLALAQVMVAVGAIVVLSMLTILTVNAKDENLPKEPNKFKWIIFTSVIITPFTVLIYKILSTLPNKFSDLETIDSKIAGSVLFSDWIFPFEILSILLLTAMIAAIVISRKDTCDVPASTKRRRRL</sequence>
<proteinExistence type="predicted"/>
<dbReference type="AlphaFoldDB" id="A0A1W1EBJ5"/>
<feature type="transmembrane region" description="Helical" evidence="1">
    <location>
        <begin position="6"/>
        <end position="22"/>
    </location>
</feature>
<dbReference type="GO" id="GO:0008137">
    <property type="term" value="F:NADH dehydrogenase (ubiquinone) activity"/>
    <property type="evidence" value="ECO:0007669"/>
    <property type="project" value="InterPro"/>
</dbReference>
<accession>A0A1W1EBJ5</accession>
<evidence type="ECO:0000313" key="2">
    <source>
        <dbReference type="EMBL" id="SFZ97405.1"/>
    </source>
</evidence>
<reference evidence="2" key="1">
    <citation type="submission" date="2016-10" db="EMBL/GenBank/DDBJ databases">
        <authorList>
            <person name="de Groot N.N."/>
        </authorList>
    </citation>
    <scope>NUCLEOTIDE SEQUENCE</scope>
</reference>
<feature type="transmembrane region" description="Helical" evidence="1">
    <location>
        <begin position="29"/>
        <end position="48"/>
    </location>
</feature>
<gene>
    <name evidence="2" type="ORF">MNB_SV-5-1724</name>
</gene>
<feature type="transmembrane region" description="Helical" evidence="1">
    <location>
        <begin position="90"/>
        <end position="111"/>
    </location>
</feature>
<organism evidence="2">
    <name type="scientific">hydrothermal vent metagenome</name>
    <dbReference type="NCBI Taxonomy" id="652676"/>
    <lineage>
        <taxon>unclassified sequences</taxon>
        <taxon>metagenomes</taxon>
        <taxon>ecological metagenomes</taxon>
    </lineage>
</organism>
<keyword evidence="2" id="KW-0830">Ubiquinone</keyword>
<dbReference type="InterPro" id="IPR042106">
    <property type="entry name" value="Nuo/plastoQ_OxRdtase_6_NuoJ"/>
</dbReference>
<evidence type="ECO:0000256" key="1">
    <source>
        <dbReference type="SAM" id="Phobius"/>
    </source>
</evidence>
<dbReference type="Gene3D" id="1.20.120.1200">
    <property type="entry name" value="NADH-ubiquinone/plastoquinone oxidoreductase chain 6, subunit NuoJ"/>
    <property type="match status" value="1"/>
</dbReference>
<keyword evidence="1" id="KW-0812">Transmembrane</keyword>
<dbReference type="InterPro" id="IPR001457">
    <property type="entry name" value="NADH_UbQ/plastoQ_OxRdtase_su6"/>
</dbReference>
<dbReference type="PANTHER" id="PTHR33269:SF17">
    <property type="entry name" value="NADH-UBIQUINONE OXIDOREDUCTASE CHAIN 6"/>
    <property type="match status" value="1"/>
</dbReference>
<protein>
    <submittedName>
        <fullName evidence="2">NADH-ubiquinone oxidoreductase chain J</fullName>
        <ecNumber evidence="2">1.6.5.3</ecNumber>
    </submittedName>
</protein>